<dbReference type="AlphaFoldDB" id="A0A8S1TRC1"/>
<name>A0A8S1TRC1_9CILI</name>
<reference evidence="1" key="1">
    <citation type="submission" date="2021-01" db="EMBL/GenBank/DDBJ databases">
        <authorList>
            <consortium name="Genoscope - CEA"/>
            <person name="William W."/>
        </authorList>
    </citation>
    <scope>NUCLEOTIDE SEQUENCE</scope>
</reference>
<evidence type="ECO:0000313" key="1">
    <source>
        <dbReference type="EMBL" id="CAD8155295.1"/>
    </source>
</evidence>
<dbReference type="EMBL" id="CAJJDO010000027">
    <property type="protein sequence ID" value="CAD8155295.1"/>
    <property type="molecule type" value="Genomic_DNA"/>
</dbReference>
<keyword evidence="2" id="KW-1185">Reference proteome</keyword>
<gene>
    <name evidence="1" type="ORF">PPENT_87.1.T0270013</name>
</gene>
<organism evidence="1 2">
    <name type="scientific">Paramecium pentaurelia</name>
    <dbReference type="NCBI Taxonomy" id="43138"/>
    <lineage>
        <taxon>Eukaryota</taxon>
        <taxon>Sar</taxon>
        <taxon>Alveolata</taxon>
        <taxon>Ciliophora</taxon>
        <taxon>Intramacronucleata</taxon>
        <taxon>Oligohymenophorea</taxon>
        <taxon>Peniculida</taxon>
        <taxon>Parameciidae</taxon>
        <taxon>Paramecium</taxon>
    </lineage>
</organism>
<proteinExistence type="predicted"/>
<accession>A0A8S1TRC1</accession>
<sequence>MLNYILTDRIEILYQIGFAQNEIGNNEQIFLDYNKALSVRSQKSKQNFIQIHWKLRRGIRPYEQQVEFNRGIFIFFLQKNNQQFILIRSTLRNIDQTHQDFAKSIQFTLYVLAYTSILINVLSQQVLNICQWEKQSIVDSKIQYQVIKIFYTDQKADQIQGKQSINYPQLRNGQFDLILKIQNLISFLIIQKQRIWIKRIVSAINLKITLFVQQNISFASKKGNANIFKRNQSGGIVLLNQQNNSNLYQLIKIGYFNIILHLIRLINFRQHLRECNQEFTILRRVKILVGDVIDQQ</sequence>
<dbReference type="Proteomes" id="UP000689195">
    <property type="component" value="Unassembled WGS sequence"/>
</dbReference>
<evidence type="ECO:0000313" key="2">
    <source>
        <dbReference type="Proteomes" id="UP000689195"/>
    </source>
</evidence>
<protein>
    <submittedName>
        <fullName evidence="1">Uncharacterized protein</fullName>
    </submittedName>
</protein>
<comment type="caution">
    <text evidence="1">The sequence shown here is derived from an EMBL/GenBank/DDBJ whole genome shotgun (WGS) entry which is preliminary data.</text>
</comment>